<comment type="caution">
    <text evidence="7">The sequence shown here is derived from an EMBL/GenBank/DDBJ whole genome shotgun (WGS) entry which is preliminary data.</text>
</comment>
<evidence type="ECO:0000256" key="4">
    <source>
        <dbReference type="ARBA" id="ARBA00023004"/>
    </source>
</evidence>
<comment type="cofactor">
    <cofactor evidence="1">
        <name>[4Fe-4S] cluster</name>
        <dbReference type="ChEBI" id="CHEBI:49883"/>
    </cofactor>
</comment>
<dbReference type="Proteomes" id="UP000075604">
    <property type="component" value="Unassembled WGS sequence"/>
</dbReference>
<dbReference type="Gene3D" id="3.80.30.20">
    <property type="entry name" value="tm_1862 like domain"/>
    <property type="match status" value="1"/>
</dbReference>
<dbReference type="GO" id="GO:0051536">
    <property type="term" value="F:iron-sulfur cluster binding"/>
    <property type="evidence" value="ECO:0007669"/>
    <property type="project" value="UniProtKB-KW"/>
</dbReference>
<keyword evidence="3" id="KW-0479">Metal-binding</keyword>
<keyword evidence="5" id="KW-0411">Iron-sulfur</keyword>
<dbReference type="InterPro" id="IPR007197">
    <property type="entry name" value="rSAM"/>
</dbReference>
<dbReference type="InterPro" id="IPR051198">
    <property type="entry name" value="BchE-like"/>
</dbReference>
<dbReference type="PROSITE" id="PS51918">
    <property type="entry name" value="RADICAL_SAM"/>
    <property type="match status" value="1"/>
</dbReference>
<dbReference type="AlphaFoldDB" id="A0A150Q4H1"/>
<proteinExistence type="predicted"/>
<accession>A0A150Q4H1</accession>
<dbReference type="NCBIfam" id="TIGR04295">
    <property type="entry name" value="B12_rSAM_oligo"/>
    <property type="match status" value="1"/>
</dbReference>
<gene>
    <name evidence="7" type="ORF">BE04_10035</name>
</gene>
<dbReference type="SMART" id="SM00729">
    <property type="entry name" value="Elp3"/>
    <property type="match status" value="1"/>
</dbReference>
<dbReference type="InterPro" id="IPR027559">
    <property type="entry name" value="B12_rSAM_oligo"/>
</dbReference>
<name>A0A150Q4H1_SORCE</name>
<dbReference type="GO" id="GO:0003824">
    <property type="term" value="F:catalytic activity"/>
    <property type="evidence" value="ECO:0007669"/>
    <property type="project" value="InterPro"/>
</dbReference>
<evidence type="ECO:0000256" key="2">
    <source>
        <dbReference type="ARBA" id="ARBA00022691"/>
    </source>
</evidence>
<dbReference type="CDD" id="cd01335">
    <property type="entry name" value="Radical_SAM"/>
    <property type="match status" value="1"/>
</dbReference>
<keyword evidence="2" id="KW-0949">S-adenosyl-L-methionine</keyword>
<organism evidence="7 8">
    <name type="scientific">Sorangium cellulosum</name>
    <name type="common">Polyangium cellulosum</name>
    <dbReference type="NCBI Taxonomy" id="56"/>
    <lineage>
        <taxon>Bacteria</taxon>
        <taxon>Pseudomonadati</taxon>
        <taxon>Myxococcota</taxon>
        <taxon>Polyangia</taxon>
        <taxon>Polyangiales</taxon>
        <taxon>Polyangiaceae</taxon>
        <taxon>Sorangium</taxon>
    </lineage>
</organism>
<evidence type="ECO:0000256" key="1">
    <source>
        <dbReference type="ARBA" id="ARBA00001966"/>
    </source>
</evidence>
<dbReference type="GO" id="GO:0046872">
    <property type="term" value="F:metal ion binding"/>
    <property type="evidence" value="ECO:0007669"/>
    <property type="project" value="UniProtKB-KW"/>
</dbReference>
<dbReference type="GO" id="GO:0031419">
    <property type="term" value="F:cobalamin binding"/>
    <property type="evidence" value="ECO:0007669"/>
    <property type="project" value="InterPro"/>
</dbReference>
<feature type="domain" description="Radical SAM core" evidence="6">
    <location>
        <begin position="199"/>
        <end position="421"/>
    </location>
</feature>
<dbReference type="InterPro" id="IPR006158">
    <property type="entry name" value="Cobalamin-bd"/>
</dbReference>
<evidence type="ECO:0000313" key="8">
    <source>
        <dbReference type="Proteomes" id="UP000075604"/>
    </source>
</evidence>
<dbReference type="SUPFAM" id="SSF102114">
    <property type="entry name" value="Radical SAM enzymes"/>
    <property type="match status" value="1"/>
</dbReference>
<evidence type="ECO:0000259" key="6">
    <source>
        <dbReference type="PROSITE" id="PS51918"/>
    </source>
</evidence>
<dbReference type="PANTHER" id="PTHR43409">
    <property type="entry name" value="ANAEROBIC MAGNESIUM-PROTOPORPHYRIN IX MONOMETHYL ESTER CYCLASE-RELATED"/>
    <property type="match status" value="1"/>
</dbReference>
<reference evidence="7 8" key="1">
    <citation type="submission" date="2014-02" db="EMBL/GenBank/DDBJ databases">
        <title>The small core and large imbalanced accessory genome model reveals a collaborative survival strategy of Sorangium cellulosum strains in nature.</title>
        <authorList>
            <person name="Han K."/>
            <person name="Peng R."/>
            <person name="Blom J."/>
            <person name="Li Y.-Z."/>
        </authorList>
    </citation>
    <scope>NUCLEOTIDE SEQUENCE [LARGE SCALE GENOMIC DNA]</scope>
    <source>
        <strain evidence="7 8">So0157-18</strain>
    </source>
</reference>
<evidence type="ECO:0000313" key="7">
    <source>
        <dbReference type="EMBL" id="KYF62901.1"/>
    </source>
</evidence>
<dbReference type="PANTHER" id="PTHR43409:SF7">
    <property type="entry name" value="BLL1977 PROTEIN"/>
    <property type="match status" value="1"/>
</dbReference>
<dbReference type="InterPro" id="IPR023404">
    <property type="entry name" value="rSAM_horseshoe"/>
</dbReference>
<keyword evidence="4" id="KW-0408">Iron</keyword>
<evidence type="ECO:0000256" key="5">
    <source>
        <dbReference type="ARBA" id="ARBA00023014"/>
    </source>
</evidence>
<dbReference type="Gene3D" id="3.40.50.280">
    <property type="entry name" value="Cobalamin-binding domain"/>
    <property type="match status" value="1"/>
</dbReference>
<evidence type="ECO:0000256" key="3">
    <source>
        <dbReference type="ARBA" id="ARBA00022723"/>
    </source>
</evidence>
<sequence length="433" mass="48102">MRFALVNPPWSFEGSIYFGCREPPLPLEYGYARALLEAAGHEAALVDAQARGLSQEALRDEVAALRPDAIVVTTAPSYLFWRCAPPELRVPQQTLHALRDLPGLRFAVGPHASTTPRATLRKLGVDAVVMGECEEVLVQLADLPRARWGEIASIATVEGEEARVQGGPHASDMTRLPALRWDDATVARHAHHHHRFDAAPVGPGAEIEASRGCPYHCTFCAKDNFRDRYRKRPLDVLLDELDGLVAQGVRYVYFIDEIFLPDRPLLEALVDRPVSFGIQMRIDNWSREMLDLLGKAGCVSIEAGVESITKEGRSLLAKHCKLSTEQLSDLLIHAKKSVPFVQANLIQSQTDDPADVAAFRERLRQHGVWANEPVPIFPYPGSPDYTTRWGLPDDQAWERSVAHYLGQFDHFSDLQESRPLPLSELEVAAPGHG</sequence>
<dbReference type="InterPro" id="IPR058240">
    <property type="entry name" value="rSAM_sf"/>
</dbReference>
<dbReference type="EMBL" id="JELX01000668">
    <property type="protein sequence ID" value="KYF62901.1"/>
    <property type="molecule type" value="Genomic_DNA"/>
</dbReference>
<dbReference type="SFLD" id="SFLDS00029">
    <property type="entry name" value="Radical_SAM"/>
    <property type="match status" value="1"/>
</dbReference>
<dbReference type="Pfam" id="PF04055">
    <property type="entry name" value="Radical_SAM"/>
    <property type="match status" value="1"/>
</dbReference>
<protein>
    <submittedName>
        <fullName evidence="7">Radical SAM protein</fullName>
    </submittedName>
</protein>
<dbReference type="SFLD" id="SFLDG01082">
    <property type="entry name" value="B12-binding_domain_containing"/>
    <property type="match status" value="1"/>
</dbReference>
<dbReference type="InterPro" id="IPR006638">
    <property type="entry name" value="Elp3/MiaA/NifB-like_rSAM"/>
</dbReference>
<dbReference type="Pfam" id="PF02310">
    <property type="entry name" value="B12-binding"/>
    <property type="match status" value="1"/>
</dbReference>